<dbReference type="SMART" id="SM00028">
    <property type="entry name" value="TPR"/>
    <property type="match status" value="2"/>
</dbReference>
<dbReference type="SUPFAM" id="SSF52540">
    <property type="entry name" value="P-loop containing nucleoside triphosphate hydrolases"/>
    <property type="match status" value="1"/>
</dbReference>
<evidence type="ECO:0000259" key="1">
    <source>
        <dbReference type="Pfam" id="PF20703"/>
    </source>
</evidence>
<dbReference type="GO" id="GO:0007166">
    <property type="term" value="P:cell surface receptor signaling pathway"/>
    <property type="evidence" value="ECO:0007669"/>
    <property type="project" value="InterPro"/>
</dbReference>
<reference evidence="2" key="1">
    <citation type="submission" date="2023-03" db="EMBL/GenBank/DDBJ databases">
        <title>Massive genome expansion in bonnet fungi (Mycena s.s.) driven by repeated elements and novel gene families across ecological guilds.</title>
        <authorList>
            <consortium name="Lawrence Berkeley National Laboratory"/>
            <person name="Harder C.B."/>
            <person name="Miyauchi S."/>
            <person name="Viragh M."/>
            <person name="Kuo A."/>
            <person name="Thoen E."/>
            <person name="Andreopoulos B."/>
            <person name="Lu D."/>
            <person name="Skrede I."/>
            <person name="Drula E."/>
            <person name="Henrissat B."/>
            <person name="Morin E."/>
            <person name="Kohler A."/>
            <person name="Barry K."/>
            <person name="LaButti K."/>
            <person name="Morin E."/>
            <person name="Salamov A."/>
            <person name="Lipzen A."/>
            <person name="Mereny Z."/>
            <person name="Hegedus B."/>
            <person name="Baldrian P."/>
            <person name="Stursova M."/>
            <person name="Weitz H."/>
            <person name="Taylor A."/>
            <person name="Grigoriev I.V."/>
            <person name="Nagy L.G."/>
            <person name="Martin F."/>
            <person name="Kauserud H."/>
        </authorList>
    </citation>
    <scope>NUCLEOTIDE SEQUENCE</scope>
    <source>
        <strain evidence="2">CBHHK002</strain>
    </source>
</reference>
<dbReference type="InterPro" id="IPR036537">
    <property type="entry name" value="Adaptor_Cbl_N_dom_sf"/>
</dbReference>
<keyword evidence="3" id="KW-1185">Reference proteome</keyword>
<dbReference type="PANTHER" id="PTHR47691:SF3">
    <property type="entry name" value="HTH-TYPE TRANSCRIPTIONAL REGULATOR RV0890C-RELATED"/>
    <property type="match status" value="1"/>
</dbReference>
<dbReference type="Gene3D" id="1.25.40.10">
    <property type="entry name" value="Tetratricopeptide repeat domain"/>
    <property type="match status" value="1"/>
</dbReference>
<organism evidence="2 3">
    <name type="scientific">Mycena albidolilacea</name>
    <dbReference type="NCBI Taxonomy" id="1033008"/>
    <lineage>
        <taxon>Eukaryota</taxon>
        <taxon>Fungi</taxon>
        <taxon>Dikarya</taxon>
        <taxon>Basidiomycota</taxon>
        <taxon>Agaricomycotina</taxon>
        <taxon>Agaricomycetes</taxon>
        <taxon>Agaricomycetidae</taxon>
        <taxon>Agaricales</taxon>
        <taxon>Marasmiineae</taxon>
        <taxon>Mycenaceae</taxon>
        <taxon>Mycena</taxon>
    </lineage>
</organism>
<dbReference type="InterPro" id="IPR059179">
    <property type="entry name" value="MLKL-like_MCAfunc"/>
</dbReference>
<protein>
    <recommendedName>
        <fullName evidence="1">Novel STAND NTPase 1 domain-containing protein</fullName>
    </recommendedName>
</protein>
<name>A0AAD6Z0F0_9AGAR</name>
<feature type="domain" description="Novel STAND NTPase 1" evidence="1">
    <location>
        <begin position="211"/>
        <end position="342"/>
    </location>
</feature>
<dbReference type="SUPFAM" id="SSF48452">
    <property type="entry name" value="TPR-like"/>
    <property type="match status" value="2"/>
</dbReference>
<dbReference type="Gene3D" id="3.40.50.300">
    <property type="entry name" value="P-loop containing nucleotide triphosphate hydrolases"/>
    <property type="match status" value="1"/>
</dbReference>
<dbReference type="AlphaFoldDB" id="A0AAD6Z0F0"/>
<dbReference type="EMBL" id="JARIHO010000118">
    <property type="protein sequence ID" value="KAJ7302308.1"/>
    <property type="molecule type" value="Genomic_DNA"/>
</dbReference>
<comment type="caution">
    <text evidence="2">The sequence shown here is derived from an EMBL/GenBank/DDBJ whole genome shotgun (WGS) entry which is preliminary data.</text>
</comment>
<accession>A0AAD6Z0F0</accession>
<gene>
    <name evidence="2" type="ORF">DFH08DRAFT_989725</name>
</gene>
<sequence length="1073" mass="119741">MPPHLTVADFRLNSIADYLPPALGLLDELGDAFGGSFVKLSSQVTLSLLTAVQNVKRNRDECLELMENIHHVLLAIVDVHIKSEPAGSLHPAILDHIGTFTQTLQKIRTFVEAQQDGSRIKYFFRQSEMSRLLKDCRYGLDQALEAFKIDIGANVFNSIDEMKQKTDNMHNELLEIIATLSDGTFSDRSSSVYQKANESYNSSNSFSVLPSKPKIFYGRESELRHLVETLSQDSPRVAILGGGGMGKTSLARAALHHPVIPSKFEHRYFVSAESATNSLELAALIGLHLGLNPGKDLTKAVVQYFSNDIPCLLILDNLETPWEPIPSRGGVEEFLSLLTDIPHLALMLLILKKITMRGAERPAKVVWTHPFLLPLQPLSNDAAQKIFIDITEASPDEEDMMKQLLRFTDNMPLAVDLIAHLADYEGCANVLARWETEKTSILSAGNDRKSNLDTSIALSLSSPRITSGAKELLSLLSILPDGLSDIELLQSKLPIKDIRSCKTALVATSLAYIDIKKRLRMLTPTREHVQRFSPPPQSLTHPLRKHFHSLLILFKKYRGTQLEGIINQITLNLGNLQQLLVLALHAHDPDPTDITQCIINLTSFLRATGRGSTPLITHIPEVLSQHTEHKLEIHFIVEVLLSDNIHLISDPELLISQGISHCNHFDDPVLKCKFYAAAGYYQFFSKGNTYTALELLEKGLTLSRSCGETDTQCFILTAIADIRWGMGEYATAQARAHEARRLANLSVNLFQEALALCTLAQCAGQLGNYRNSIIHFHRAKEIQAICGMLGGRTDIHIEGGRAEIHLLKSEYMDARSIFTQILQDSDQDLLVSAHALVDIARIDVIIGGAEQDVQKNLNEATRIFSILDHFRGGVLCNMVLADLKLREGDIISAKPLFENVLHSTRGRQNEVISFALERLADRSRWKLKEYTATWPTVYLGHAQQSKRKLDLHKALLFFGDVFISRGDDDTGYSLLTVALEGFACMDVHRSRAQCLFRLGDLANKKGDFSQAVELWTAARPFFERSSQAKDTAKIDGRLVELEKKQMVLVHLAKLHSPETVFEELSSEVEKFCD</sequence>
<dbReference type="InterPro" id="IPR027417">
    <property type="entry name" value="P-loop_NTPase"/>
</dbReference>
<dbReference type="CDD" id="cd21037">
    <property type="entry name" value="MLKL_NTD"/>
    <property type="match status" value="1"/>
</dbReference>
<dbReference type="PANTHER" id="PTHR47691">
    <property type="entry name" value="REGULATOR-RELATED"/>
    <property type="match status" value="1"/>
</dbReference>
<dbReference type="InterPro" id="IPR011990">
    <property type="entry name" value="TPR-like_helical_dom_sf"/>
</dbReference>
<dbReference type="InterPro" id="IPR019734">
    <property type="entry name" value="TPR_rpt"/>
</dbReference>
<dbReference type="Pfam" id="PF20703">
    <property type="entry name" value="nSTAND1"/>
    <property type="match status" value="1"/>
</dbReference>
<evidence type="ECO:0000313" key="3">
    <source>
        <dbReference type="Proteomes" id="UP001218218"/>
    </source>
</evidence>
<evidence type="ECO:0000313" key="2">
    <source>
        <dbReference type="EMBL" id="KAJ7302308.1"/>
    </source>
</evidence>
<dbReference type="Proteomes" id="UP001218218">
    <property type="component" value="Unassembled WGS sequence"/>
</dbReference>
<proteinExistence type="predicted"/>
<dbReference type="Gene3D" id="1.20.930.20">
    <property type="entry name" value="Adaptor protein Cbl, N-terminal domain"/>
    <property type="match status" value="1"/>
</dbReference>
<dbReference type="InterPro" id="IPR049052">
    <property type="entry name" value="nSTAND1"/>
</dbReference>